<evidence type="ECO:0008006" key="3">
    <source>
        <dbReference type="Google" id="ProtNLM"/>
    </source>
</evidence>
<gene>
    <name evidence="1" type="ORF">B0H63DRAFT_561683</name>
</gene>
<dbReference type="PANTHER" id="PTHR46082">
    <property type="entry name" value="ATP/GTP-BINDING PROTEIN-RELATED"/>
    <property type="match status" value="1"/>
</dbReference>
<sequence>MATASDTIAEKVQKRFRNIQDMYSRFSVDRGLDDIKLEKWENLGEVRTYTTGYLEQDKVSPCIDTVVMALLASKAGRGQGDSTALVQSSSLQSVEIGGQMLEWRPDRPIPSFLLNIEVLAAPVVLPLSKCSWVVPFEKSKDFVGRESILTRLLESVPPRADEYRCQQVIIEGLGGIGKTQIALETAFRVRKKYQDCSIFWVPAVNATSFENAYRAIDAGTWLLIIDNADDAKLLFDDMHLADYLPSNSKGSILFTTRHHHIVSKLGIPARDAITIKEMSKDKALALLKTHLQEHQTYDAESTTKLLEFLTYLYPWPYGRHLDEDMISLLSKDFNDLHRYDDSQNPVATTWLISFRHISRHYPLAADYLRFMCFLAEKDVPQSLLPPAPSGTAAVEAIGTLKAYAFVTQRQEKEQEQTAYDMHRLVQVSMLNWLAQAGKLEEWATKALQQL</sequence>
<dbReference type="AlphaFoldDB" id="A0AAE0KJ05"/>
<name>A0AAE0KJ05_9PEZI</name>
<dbReference type="Proteomes" id="UP001285441">
    <property type="component" value="Unassembled WGS sequence"/>
</dbReference>
<reference evidence="1" key="1">
    <citation type="journal article" date="2023" name="Mol. Phylogenet. Evol.">
        <title>Genome-scale phylogeny and comparative genomics of the fungal order Sordariales.</title>
        <authorList>
            <person name="Hensen N."/>
            <person name="Bonometti L."/>
            <person name="Westerberg I."/>
            <person name="Brannstrom I.O."/>
            <person name="Guillou S."/>
            <person name="Cros-Aarteil S."/>
            <person name="Calhoun S."/>
            <person name="Haridas S."/>
            <person name="Kuo A."/>
            <person name="Mondo S."/>
            <person name="Pangilinan J."/>
            <person name="Riley R."/>
            <person name="LaButti K."/>
            <person name="Andreopoulos B."/>
            <person name="Lipzen A."/>
            <person name="Chen C."/>
            <person name="Yan M."/>
            <person name="Daum C."/>
            <person name="Ng V."/>
            <person name="Clum A."/>
            <person name="Steindorff A."/>
            <person name="Ohm R.A."/>
            <person name="Martin F."/>
            <person name="Silar P."/>
            <person name="Natvig D.O."/>
            <person name="Lalanne C."/>
            <person name="Gautier V."/>
            <person name="Ament-Velasquez S.L."/>
            <person name="Kruys A."/>
            <person name="Hutchinson M.I."/>
            <person name="Powell A.J."/>
            <person name="Barry K."/>
            <person name="Miller A.N."/>
            <person name="Grigoriev I.V."/>
            <person name="Debuchy R."/>
            <person name="Gladieux P."/>
            <person name="Hiltunen Thoren M."/>
            <person name="Johannesson H."/>
        </authorList>
    </citation>
    <scope>NUCLEOTIDE SEQUENCE</scope>
    <source>
        <strain evidence="1">CBS 232.78</strain>
    </source>
</reference>
<dbReference type="InterPro" id="IPR053137">
    <property type="entry name" value="NLR-like"/>
</dbReference>
<dbReference type="EMBL" id="JAULSW010000006">
    <property type="protein sequence ID" value="KAK3377526.1"/>
    <property type="molecule type" value="Genomic_DNA"/>
</dbReference>
<reference evidence="1" key="2">
    <citation type="submission" date="2023-06" db="EMBL/GenBank/DDBJ databases">
        <authorList>
            <consortium name="Lawrence Berkeley National Laboratory"/>
            <person name="Haridas S."/>
            <person name="Hensen N."/>
            <person name="Bonometti L."/>
            <person name="Westerberg I."/>
            <person name="Brannstrom I.O."/>
            <person name="Guillou S."/>
            <person name="Cros-Aarteil S."/>
            <person name="Calhoun S."/>
            <person name="Kuo A."/>
            <person name="Mondo S."/>
            <person name="Pangilinan J."/>
            <person name="Riley R."/>
            <person name="LaButti K."/>
            <person name="Andreopoulos B."/>
            <person name="Lipzen A."/>
            <person name="Chen C."/>
            <person name="Yanf M."/>
            <person name="Daum C."/>
            <person name="Ng V."/>
            <person name="Clum A."/>
            <person name="Steindorff A."/>
            <person name="Ohm R."/>
            <person name="Martin F."/>
            <person name="Silar P."/>
            <person name="Natvig D."/>
            <person name="Lalanne C."/>
            <person name="Gautier V."/>
            <person name="Ament-velasquez S.L."/>
            <person name="Kruys A."/>
            <person name="Hutchinson M.I."/>
            <person name="Powell A.J."/>
            <person name="Barry K."/>
            <person name="Miller A.N."/>
            <person name="Grigoriev I.V."/>
            <person name="Debuchy R."/>
            <person name="Gladieux P."/>
            <person name="Thoren M.H."/>
            <person name="Johannesson H."/>
        </authorList>
    </citation>
    <scope>NUCLEOTIDE SEQUENCE</scope>
    <source>
        <strain evidence="1">CBS 232.78</strain>
    </source>
</reference>
<evidence type="ECO:0000313" key="1">
    <source>
        <dbReference type="EMBL" id="KAK3377526.1"/>
    </source>
</evidence>
<proteinExistence type="predicted"/>
<dbReference type="SUPFAM" id="SSF52540">
    <property type="entry name" value="P-loop containing nucleoside triphosphate hydrolases"/>
    <property type="match status" value="1"/>
</dbReference>
<organism evidence="1 2">
    <name type="scientific">Podospora didyma</name>
    <dbReference type="NCBI Taxonomy" id="330526"/>
    <lineage>
        <taxon>Eukaryota</taxon>
        <taxon>Fungi</taxon>
        <taxon>Dikarya</taxon>
        <taxon>Ascomycota</taxon>
        <taxon>Pezizomycotina</taxon>
        <taxon>Sordariomycetes</taxon>
        <taxon>Sordariomycetidae</taxon>
        <taxon>Sordariales</taxon>
        <taxon>Podosporaceae</taxon>
        <taxon>Podospora</taxon>
    </lineage>
</organism>
<keyword evidence="2" id="KW-1185">Reference proteome</keyword>
<evidence type="ECO:0000313" key="2">
    <source>
        <dbReference type="Proteomes" id="UP001285441"/>
    </source>
</evidence>
<comment type="caution">
    <text evidence="1">The sequence shown here is derived from an EMBL/GenBank/DDBJ whole genome shotgun (WGS) entry which is preliminary data.</text>
</comment>
<protein>
    <recommendedName>
        <fullName evidence="3">NB-ARC domain-containing protein</fullName>
    </recommendedName>
</protein>
<dbReference type="PANTHER" id="PTHR46082:SF6">
    <property type="entry name" value="AAA+ ATPASE DOMAIN-CONTAINING PROTEIN-RELATED"/>
    <property type="match status" value="1"/>
</dbReference>
<dbReference type="Gene3D" id="3.40.50.300">
    <property type="entry name" value="P-loop containing nucleotide triphosphate hydrolases"/>
    <property type="match status" value="1"/>
</dbReference>
<dbReference type="InterPro" id="IPR027417">
    <property type="entry name" value="P-loop_NTPase"/>
</dbReference>
<accession>A0AAE0KJ05</accession>